<reference evidence="2" key="2">
    <citation type="submission" date="2018-03" db="EMBL/GenBank/DDBJ databases">
        <title>The Triticum urartu genome reveals the dynamic nature of wheat genome evolution.</title>
        <authorList>
            <person name="Ling H."/>
            <person name="Ma B."/>
            <person name="Shi X."/>
            <person name="Liu H."/>
            <person name="Dong L."/>
            <person name="Sun H."/>
            <person name="Cao Y."/>
            <person name="Gao Q."/>
            <person name="Zheng S."/>
            <person name="Li Y."/>
            <person name="Yu Y."/>
            <person name="Du H."/>
            <person name="Qi M."/>
            <person name="Li Y."/>
            <person name="Yu H."/>
            <person name="Cui Y."/>
            <person name="Wang N."/>
            <person name="Chen C."/>
            <person name="Wu H."/>
            <person name="Zhao Y."/>
            <person name="Zhang J."/>
            <person name="Li Y."/>
            <person name="Zhou W."/>
            <person name="Zhang B."/>
            <person name="Hu W."/>
            <person name="Eijk M."/>
            <person name="Tang J."/>
            <person name="Witsenboer H."/>
            <person name="Zhao S."/>
            <person name="Li Z."/>
            <person name="Zhang A."/>
            <person name="Wang D."/>
            <person name="Liang C."/>
        </authorList>
    </citation>
    <scope>NUCLEOTIDE SEQUENCE [LARGE SCALE GENOMIC DNA]</scope>
    <source>
        <strain evidence="2">cv. G1812</strain>
    </source>
</reference>
<dbReference type="Proteomes" id="UP000015106">
    <property type="component" value="Chromosome 3"/>
</dbReference>
<dbReference type="Gramene" id="TuG1812G0300001962.01.T01">
    <property type="protein sequence ID" value="TuG1812G0300001962.01.T01.cds302406"/>
    <property type="gene ID" value="TuG1812G0300001962.01"/>
</dbReference>
<organism evidence="2 3">
    <name type="scientific">Triticum urartu</name>
    <name type="common">Red wild einkorn</name>
    <name type="synonym">Crithodium urartu</name>
    <dbReference type="NCBI Taxonomy" id="4572"/>
    <lineage>
        <taxon>Eukaryota</taxon>
        <taxon>Viridiplantae</taxon>
        <taxon>Streptophyta</taxon>
        <taxon>Embryophyta</taxon>
        <taxon>Tracheophyta</taxon>
        <taxon>Spermatophyta</taxon>
        <taxon>Magnoliopsida</taxon>
        <taxon>Liliopsida</taxon>
        <taxon>Poales</taxon>
        <taxon>Poaceae</taxon>
        <taxon>BOP clade</taxon>
        <taxon>Pooideae</taxon>
        <taxon>Triticodae</taxon>
        <taxon>Triticeae</taxon>
        <taxon>Triticinae</taxon>
        <taxon>Triticum</taxon>
    </lineage>
</organism>
<reference evidence="3" key="1">
    <citation type="journal article" date="2013" name="Nature">
        <title>Draft genome of the wheat A-genome progenitor Triticum urartu.</title>
        <authorList>
            <person name="Ling H.Q."/>
            <person name="Zhao S."/>
            <person name="Liu D."/>
            <person name="Wang J."/>
            <person name="Sun H."/>
            <person name="Zhang C."/>
            <person name="Fan H."/>
            <person name="Li D."/>
            <person name="Dong L."/>
            <person name="Tao Y."/>
            <person name="Gao C."/>
            <person name="Wu H."/>
            <person name="Li Y."/>
            <person name="Cui Y."/>
            <person name="Guo X."/>
            <person name="Zheng S."/>
            <person name="Wang B."/>
            <person name="Yu K."/>
            <person name="Liang Q."/>
            <person name="Yang W."/>
            <person name="Lou X."/>
            <person name="Chen J."/>
            <person name="Feng M."/>
            <person name="Jian J."/>
            <person name="Zhang X."/>
            <person name="Luo G."/>
            <person name="Jiang Y."/>
            <person name="Liu J."/>
            <person name="Wang Z."/>
            <person name="Sha Y."/>
            <person name="Zhang B."/>
            <person name="Wu H."/>
            <person name="Tang D."/>
            <person name="Shen Q."/>
            <person name="Xue P."/>
            <person name="Zou S."/>
            <person name="Wang X."/>
            <person name="Liu X."/>
            <person name="Wang F."/>
            <person name="Yang Y."/>
            <person name="An X."/>
            <person name="Dong Z."/>
            <person name="Zhang K."/>
            <person name="Zhang X."/>
            <person name="Luo M.C."/>
            <person name="Dvorak J."/>
            <person name="Tong Y."/>
            <person name="Wang J."/>
            <person name="Yang H."/>
            <person name="Li Z."/>
            <person name="Wang D."/>
            <person name="Zhang A."/>
            <person name="Wang J."/>
        </authorList>
    </citation>
    <scope>NUCLEOTIDE SEQUENCE</scope>
    <source>
        <strain evidence="3">cv. G1812</strain>
    </source>
</reference>
<evidence type="ECO:0000313" key="2">
    <source>
        <dbReference type="EnsemblPlants" id="TuG1812G0300001962.01.T01.cds302406"/>
    </source>
</evidence>
<feature type="region of interest" description="Disordered" evidence="1">
    <location>
        <begin position="89"/>
        <end position="139"/>
    </location>
</feature>
<feature type="compositionally biased region" description="Basic residues" evidence="1">
    <location>
        <begin position="97"/>
        <end position="115"/>
    </location>
</feature>
<dbReference type="AlphaFoldDB" id="A0A8R7TTK4"/>
<keyword evidence="3" id="KW-1185">Reference proteome</keyword>
<feature type="compositionally biased region" description="Low complexity" evidence="1">
    <location>
        <begin position="126"/>
        <end position="135"/>
    </location>
</feature>
<proteinExistence type="predicted"/>
<evidence type="ECO:0000256" key="1">
    <source>
        <dbReference type="SAM" id="MobiDB-lite"/>
    </source>
</evidence>
<protein>
    <submittedName>
        <fullName evidence="2">Uncharacterized protein</fullName>
    </submittedName>
</protein>
<dbReference type="EnsemblPlants" id="TuG1812G0300001962.01.T01">
    <property type="protein sequence ID" value="TuG1812G0300001962.01.T01.cds302406"/>
    <property type="gene ID" value="TuG1812G0300001962.01"/>
</dbReference>
<evidence type="ECO:0000313" key="3">
    <source>
        <dbReference type="Proteomes" id="UP000015106"/>
    </source>
</evidence>
<sequence length="171" mass="17441">MRREAAQPRAANEPRLPLLYLPSLRSGSSSVFHGGTRRVEWSRASGPCVGLSEVRGAEVGGVGAGGAVGGAVVAGDGVGHPRGVGRGLLGLPGRLPVRGRRGAAPHRPGGGRRRVAPGGGRGQPLGERAGSSGAGESEGHRIRLRWTIERLVGSGSVLLPLLQRGRLRLGG</sequence>
<name>A0A8R7TTK4_TRIUA</name>
<reference evidence="2" key="3">
    <citation type="submission" date="2022-06" db="UniProtKB">
        <authorList>
            <consortium name="EnsemblPlants"/>
        </authorList>
    </citation>
    <scope>IDENTIFICATION</scope>
</reference>
<accession>A0A8R7TTK4</accession>
<gene>
    <name evidence="2" type="primary">LOC125543553</name>
</gene>